<evidence type="ECO:0000256" key="1">
    <source>
        <dbReference type="ARBA" id="ARBA00004141"/>
    </source>
</evidence>
<keyword evidence="5 7" id="KW-0472">Membrane</keyword>
<proteinExistence type="predicted"/>
<evidence type="ECO:0000256" key="3">
    <source>
        <dbReference type="ARBA" id="ARBA00022989"/>
    </source>
</evidence>
<gene>
    <name evidence="9" type="ORF">P43SY_005950</name>
</gene>
<dbReference type="GO" id="GO:0016491">
    <property type="term" value="F:oxidoreductase activity"/>
    <property type="evidence" value="ECO:0007669"/>
    <property type="project" value="UniProtKB-KW"/>
</dbReference>
<evidence type="ECO:0000259" key="8">
    <source>
        <dbReference type="PROSITE" id="PS51384"/>
    </source>
</evidence>
<feature type="transmembrane region" description="Helical" evidence="7">
    <location>
        <begin position="134"/>
        <end position="154"/>
    </location>
</feature>
<keyword evidence="3 7" id="KW-1133">Transmembrane helix</keyword>
<dbReference type="Proteomes" id="UP001209570">
    <property type="component" value="Unassembled WGS sequence"/>
</dbReference>
<keyword evidence="2 7" id="KW-0812">Transmembrane</keyword>
<dbReference type="Pfam" id="PF01794">
    <property type="entry name" value="Ferric_reduct"/>
    <property type="match status" value="1"/>
</dbReference>
<organism evidence="9 10">
    <name type="scientific">Pythium insidiosum</name>
    <name type="common">Pythiosis disease agent</name>
    <dbReference type="NCBI Taxonomy" id="114742"/>
    <lineage>
        <taxon>Eukaryota</taxon>
        <taxon>Sar</taxon>
        <taxon>Stramenopiles</taxon>
        <taxon>Oomycota</taxon>
        <taxon>Peronosporomycetes</taxon>
        <taxon>Pythiales</taxon>
        <taxon>Pythiaceae</taxon>
        <taxon>Pythium</taxon>
    </lineage>
</organism>
<dbReference type="InterPro" id="IPR013130">
    <property type="entry name" value="Fe3_Rdtase_TM_dom"/>
</dbReference>
<feature type="transmembrane region" description="Helical" evidence="7">
    <location>
        <begin position="213"/>
        <end position="240"/>
    </location>
</feature>
<evidence type="ECO:0000256" key="4">
    <source>
        <dbReference type="ARBA" id="ARBA00023002"/>
    </source>
</evidence>
<dbReference type="InterPro" id="IPR013112">
    <property type="entry name" value="FAD-bd_8"/>
</dbReference>
<feature type="transmembrane region" description="Helical" evidence="7">
    <location>
        <begin position="70"/>
        <end position="89"/>
    </location>
</feature>
<dbReference type="InterPro" id="IPR039261">
    <property type="entry name" value="FNR_nucleotide-bd"/>
</dbReference>
<dbReference type="SUPFAM" id="SSF52343">
    <property type="entry name" value="Ferredoxin reductase-like, C-terminal NADP-linked domain"/>
    <property type="match status" value="1"/>
</dbReference>
<dbReference type="EMBL" id="JAKCXM010000235">
    <property type="protein sequence ID" value="KAJ0397859.1"/>
    <property type="molecule type" value="Genomic_DNA"/>
</dbReference>
<reference evidence="9" key="1">
    <citation type="submission" date="2021-12" db="EMBL/GenBank/DDBJ databases">
        <title>Prjna785345.</title>
        <authorList>
            <person name="Rujirawat T."/>
            <person name="Krajaejun T."/>
        </authorList>
    </citation>
    <scope>NUCLEOTIDE SEQUENCE</scope>
    <source>
        <strain evidence="9">Pi057C3</strain>
    </source>
</reference>
<dbReference type="Pfam" id="PF08022">
    <property type="entry name" value="FAD_binding_8"/>
    <property type="match status" value="1"/>
</dbReference>
<dbReference type="PRINTS" id="PR00410">
    <property type="entry name" value="PHEHYDRXLASE"/>
</dbReference>
<accession>A0AAD5Q956</accession>
<evidence type="ECO:0000256" key="2">
    <source>
        <dbReference type="ARBA" id="ARBA00022692"/>
    </source>
</evidence>
<name>A0AAD5Q956_PYTIN</name>
<dbReference type="CDD" id="cd06186">
    <property type="entry name" value="NOX_Duox_like_FAD_NADP"/>
    <property type="match status" value="1"/>
</dbReference>
<dbReference type="InterPro" id="IPR017927">
    <property type="entry name" value="FAD-bd_FR_type"/>
</dbReference>
<evidence type="ECO:0000256" key="7">
    <source>
        <dbReference type="SAM" id="Phobius"/>
    </source>
</evidence>
<feature type="compositionally biased region" description="Low complexity" evidence="6">
    <location>
        <begin position="9"/>
        <end position="26"/>
    </location>
</feature>
<feature type="region of interest" description="Disordered" evidence="6">
    <location>
        <begin position="1"/>
        <end position="26"/>
    </location>
</feature>
<evidence type="ECO:0000256" key="6">
    <source>
        <dbReference type="SAM" id="MobiDB-lite"/>
    </source>
</evidence>
<dbReference type="SFLD" id="SFLDG01168">
    <property type="entry name" value="Ferric_reductase_subgroup_(FRE"/>
    <property type="match status" value="1"/>
</dbReference>
<evidence type="ECO:0000313" key="9">
    <source>
        <dbReference type="EMBL" id="KAJ0397859.1"/>
    </source>
</evidence>
<feature type="transmembrane region" description="Helical" evidence="7">
    <location>
        <begin position="174"/>
        <end position="197"/>
    </location>
</feature>
<dbReference type="InterPro" id="IPR050369">
    <property type="entry name" value="RBOH/FRE"/>
</dbReference>
<dbReference type="PANTHER" id="PTHR11972">
    <property type="entry name" value="NADPH OXIDASE"/>
    <property type="match status" value="1"/>
</dbReference>
<dbReference type="Gene3D" id="2.40.30.10">
    <property type="entry name" value="Translation factors"/>
    <property type="match status" value="1"/>
</dbReference>
<dbReference type="SUPFAM" id="SSF63380">
    <property type="entry name" value="Riboflavin synthase domain-like"/>
    <property type="match status" value="1"/>
</dbReference>
<dbReference type="PROSITE" id="PS51384">
    <property type="entry name" value="FAD_FR"/>
    <property type="match status" value="1"/>
</dbReference>
<keyword evidence="4" id="KW-0560">Oxidoreductase</keyword>
<protein>
    <recommendedName>
        <fullName evidence="8">FAD-binding FR-type domain-containing protein</fullName>
    </recommendedName>
</protein>
<keyword evidence="10" id="KW-1185">Reference proteome</keyword>
<dbReference type="SFLD" id="SFLDS00052">
    <property type="entry name" value="Ferric_Reductase_Domain"/>
    <property type="match status" value="1"/>
</dbReference>
<dbReference type="InterPro" id="IPR013121">
    <property type="entry name" value="Fe_red_NAD-bd_6"/>
</dbReference>
<dbReference type="AlphaFoldDB" id="A0AAD5Q956"/>
<dbReference type="GO" id="GO:0005886">
    <property type="term" value="C:plasma membrane"/>
    <property type="evidence" value="ECO:0007669"/>
    <property type="project" value="TreeGrafter"/>
</dbReference>
<dbReference type="Gene3D" id="3.40.50.80">
    <property type="entry name" value="Nucleotide-binding domain of ferredoxin-NADP reductase (FNR) module"/>
    <property type="match status" value="1"/>
</dbReference>
<dbReference type="PANTHER" id="PTHR11972:SF55">
    <property type="entry name" value="FERRIC REDUCTASE"/>
    <property type="match status" value="1"/>
</dbReference>
<comment type="subcellular location">
    <subcellularLocation>
        <location evidence="1">Membrane</location>
        <topology evidence="1">Multi-pass membrane protein</topology>
    </subcellularLocation>
</comment>
<dbReference type="InterPro" id="IPR017938">
    <property type="entry name" value="Riboflavin_synthase-like_b-brl"/>
</dbReference>
<sequence length="548" mass="59899">MTNQRVADADAATPTAPYSAPPADSATQKRRAPTLWRRWHALRWWLARSVFSVPLPFLTPQLDLKLGDLVVTLPVAAGFLVWGVLYAGSLSIRGTGSPVAIAMIAVFLLPVRNNSLLLELTGLPFDRAVLYHKIAGWVTLLLGALHALAYYGTYKGLAEGWTGFYAPYSPPPDSAMSLAVSGQVAFFTMVGLVLLALEPIRRRCWEFFLRTHWLLFIVVIVFSLLHQATAILIGVVPWAVDVAYRVSVAKLRERGAISRNVVTMTRVSADVVRVQWPQPSDPGKRFAYAAGQYVFLCVPTLSWLEWHPFTIASAPHEPVVTIYIKALGDWTKRLLAAVEQQPAPHSLSVLVEGPYGALGVELDAYSHVVLVAGGIGVTPMLSLANQLYWEACVAKTRKPLAKLWFLWSVRDRETISALCGLQDPPPAKTPASPPAAKWVPHALATAAASNSPRDAFYCEIFLTKGAQDLTNAVDQSLSSSLRFGERPDVAKTLQQVAELAKQQPPPKRRVAVLVCGPTALMKDVVAQSLRLGRATGVCFDVHQETFAF</sequence>
<comment type="caution">
    <text evidence="9">The sequence shown here is derived from an EMBL/GenBank/DDBJ whole genome shotgun (WGS) entry which is preliminary data.</text>
</comment>
<evidence type="ECO:0000313" key="10">
    <source>
        <dbReference type="Proteomes" id="UP001209570"/>
    </source>
</evidence>
<evidence type="ECO:0000256" key="5">
    <source>
        <dbReference type="ARBA" id="ARBA00023136"/>
    </source>
</evidence>
<feature type="domain" description="FAD-binding FR-type" evidence="8">
    <location>
        <begin position="254"/>
        <end position="361"/>
    </location>
</feature>
<dbReference type="Pfam" id="PF08030">
    <property type="entry name" value="NAD_binding_6"/>
    <property type="match status" value="1"/>
</dbReference>
<feature type="transmembrane region" description="Helical" evidence="7">
    <location>
        <begin position="95"/>
        <end position="113"/>
    </location>
</feature>